<feature type="chain" id="PRO_5034826073" description="Nephrocystin 3-like N-terminal domain-containing protein" evidence="3">
    <location>
        <begin position="20"/>
        <end position="610"/>
    </location>
</feature>
<keyword evidence="1" id="KW-0677">Repeat</keyword>
<keyword evidence="6" id="KW-1185">Reference proteome</keyword>
<evidence type="ECO:0000256" key="1">
    <source>
        <dbReference type="ARBA" id="ARBA00022737"/>
    </source>
</evidence>
<evidence type="ECO:0000313" key="5">
    <source>
        <dbReference type="EMBL" id="TVY40551.1"/>
    </source>
</evidence>
<comment type="caution">
    <text evidence="5">The sequence shown here is derived from an EMBL/GenBank/DDBJ whole genome shotgun (WGS) entry which is preliminary data.</text>
</comment>
<evidence type="ECO:0000259" key="4">
    <source>
        <dbReference type="Pfam" id="PF24883"/>
    </source>
</evidence>
<dbReference type="InterPro" id="IPR056884">
    <property type="entry name" value="NPHP3-like_N"/>
</dbReference>
<name>A0A8H8RTZ4_9HELO</name>
<organism evidence="5 6">
    <name type="scientific">Lachnellula occidentalis</name>
    <dbReference type="NCBI Taxonomy" id="215460"/>
    <lineage>
        <taxon>Eukaryota</taxon>
        <taxon>Fungi</taxon>
        <taxon>Dikarya</taxon>
        <taxon>Ascomycota</taxon>
        <taxon>Pezizomycotina</taxon>
        <taxon>Leotiomycetes</taxon>
        <taxon>Helotiales</taxon>
        <taxon>Lachnaceae</taxon>
        <taxon>Lachnellula</taxon>
    </lineage>
</organism>
<dbReference type="InterPro" id="IPR027417">
    <property type="entry name" value="P-loop_NTPase"/>
</dbReference>
<proteinExistence type="predicted"/>
<keyword evidence="3" id="KW-0732">Signal</keyword>
<evidence type="ECO:0000256" key="3">
    <source>
        <dbReference type="SAM" id="SignalP"/>
    </source>
</evidence>
<accession>A0A8H8RTZ4</accession>
<feature type="domain" description="Nephrocystin 3-like N-terminal" evidence="4">
    <location>
        <begin position="229"/>
        <end position="310"/>
    </location>
</feature>
<dbReference type="PANTHER" id="PTHR10039:SF16">
    <property type="entry name" value="GPI INOSITOL-DEACYLASE"/>
    <property type="match status" value="1"/>
</dbReference>
<dbReference type="SUPFAM" id="SSF52540">
    <property type="entry name" value="P-loop containing nucleoside triphosphate hydrolases"/>
    <property type="match status" value="1"/>
</dbReference>
<dbReference type="PANTHER" id="PTHR10039">
    <property type="entry name" value="AMELOGENIN"/>
    <property type="match status" value="1"/>
</dbReference>
<feature type="domain" description="Nephrocystin 3-like N-terminal" evidence="4">
    <location>
        <begin position="190"/>
        <end position="227"/>
    </location>
</feature>
<evidence type="ECO:0000256" key="2">
    <source>
        <dbReference type="SAM" id="MobiDB-lite"/>
    </source>
</evidence>
<reference evidence="5 6" key="1">
    <citation type="submission" date="2018-05" db="EMBL/GenBank/DDBJ databases">
        <title>Genome sequencing and assembly of the regulated plant pathogen Lachnellula willkommii and related sister species for the development of diagnostic species identification markers.</title>
        <authorList>
            <person name="Giroux E."/>
            <person name="Bilodeau G."/>
        </authorList>
    </citation>
    <scope>NUCLEOTIDE SEQUENCE [LARGE SCALE GENOMIC DNA]</scope>
    <source>
        <strain evidence="5 6">CBS 160.35</strain>
    </source>
</reference>
<protein>
    <recommendedName>
        <fullName evidence="4">Nephrocystin 3-like N-terminal domain-containing protein</fullName>
    </recommendedName>
</protein>
<dbReference type="EMBL" id="QGMI01000448">
    <property type="protein sequence ID" value="TVY40551.1"/>
    <property type="molecule type" value="Genomic_DNA"/>
</dbReference>
<gene>
    <name evidence="5" type="ORF">LOCC1_G004799</name>
</gene>
<feature type="signal peptide" evidence="3">
    <location>
        <begin position="1"/>
        <end position="19"/>
    </location>
</feature>
<dbReference type="AlphaFoldDB" id="A0A8H8RTZ4"/>
<dbReference type="Proteomes" id="UP000443090">
    <property type="component" value="Unassembled WGS sequence"/>
</dbReference>
<evidence type="ECO:0000313" key="6">
    <source>
        <dbReference type="Proteomes" id="UP000443090"/>
    </source>
</evidence>
<feature type="region of interest" description="Disordered" evidence="2">
    <location>
        <begin position="500"/>
        <end position="519"/>
    </location>
</feature>
<dbReference type="OrthoDB" id="1577640at2759"/>
<sequence length="610" mass="68030">MDGLSGAASVIAVLQLATAVGSVLKDYYEGVRDAREDIRKLYASIKGLEGILERLKDVAKGISDETLFTQPLEGVEAELKELMGKLQGSKASKTRARRALQSLAWPFEKKDAEKSVIAIEKHKSGLSLLIGVEILHLGSEQFDITADIRADIRLARFDKSRQRIVDWLSKGIPNPSQEHNVARERHEETTGSWLINDSNDYLGWLTSPNSFLWLNGGAGAGKSILCNRRDTPPSLQNEYERANFGQQKPTMKSCIAMLKEVMAGFDNVYIVLDALDECPKVEEKRHKLLDLLHDVCDWNLSSLHILVTSRRESGIVDSFTSFADELNNFTSIIAAGPQVEDDIKKYLQHQLQSSLFKNWTKPLTSDVEIALASKANGMFRLVALQLEALGKLRTVSAIRSAMKNLPKTLDAFYDRIILDVPEGDHEIANRALQWIAFAARPLSLKELAEAVIISPEHKPCLRDENRLMESEGLLDFIPSGLIRTVHVELRYDNTIQEIFDSSSEQDDTSKESYNGSYDGGDIESVDGSRSCDSFTTAGYGKRGTKVMMISKDQPNTLASCLLQDLKYPLQDYLKSIEILQENLLMRRSLLGSIRPLLSQGVSDVIADVRK</sequence>
<dbReference type="Pfam" id="PF24883">
    <property type="entry name" value="NPHP3_N"/>
    <property type="match status" value="2"/>
</dbReference>